<dbReference type="SUPFAM" id="SSF55781">
    <property type="entry name" value="GAF domain-like"/>
    <property type="match status" value="1"/>
</dbReference>
<dbReference type="PANTHER" id="PTHR30136">
    <property type="entry name" value="HELIX-TURN-HELIX TRANSCRIPTIONAL REGULATOR, ICLR FAMILY"/>
    <property type="match status" value="1"/>
</dbReference>
<dbReference type="GO" id="GO:0003677">
    <property type="term" value="F:DNA binding"/>
    <property type="evidence" value="ECO:0007669"/>
    <property type="project" value="UniProtKB-KW"/>
</dbReference>
<dbReference type="AlphaFoldDB" id="A0A168LRK2"/>
<dbReference type="PROSITE" id="PS51077">
    <property type="entry name" value="HTH_ICLR"/>
    <property type="match status" value="1"/>
</dbReference>
<evidence type="ECO:0000259" key="5">
    <source>
        <dbReference type="PROSITE" id="PS51078"/>
    </source>
</evidence>
<evidence type="ECO:0000256" key="3">
    <source>
        <dbReference type="ARBA" id="ARBA00023163"/>
    </source>
</evidence>
<dbReference type="Pfam" id="PF01614">
    <property type="entry name" value="IclR_C"/>
    <property type="match status" value="1"/>
</dbReference>
<evidence type="ECO:0000256" key="1">
    <source>
        <dbReference type="ARBA" id="ARBA00023015"/>
    </source>
</evidence>
<dbReference type="InterPro" id="IPR036388">
    <property type="entry name" value="WH-like_DNA-bd_sf"/>
</dbReference>
<dbReference type="SUPFAM" id="SSF46785">
    <property type="entry name" value="Winged helix' DNA-binding domain"/>
    <property type="match status" value="1"/>
</dbReference>
<dbReference type="PATRIC" id="fig|1538.10.peg.3448"/>
<dbReference type="SMART" id="SM00346">
    <property type="entry name" value="HTH_ICLR"/>
    <property type="match status" value="1"/>
</dbReference>
<dbReference type="Proteomes" id="UP000077407">
    <property type="component" value="Unassembled WGS sequence"/>
</dbReference>
<feature type="domain" description="HTH iclR-type" evidence="4">
    <location>
        <begin position="8"/>
        <end position="68"/>
    </location>
</feature>
<dbReference type="InterPro" id="IPR050707">
    <property type="entry name" value="HTH_MetabolicPath_Reg"/>
</dbReference>
<comment type="caution">
    <text evidence="6">The sequence shown here is derived from an EMBL/GenBank/DDBJ whole genome shotgun (WGS) entry which is preliminary data.</text>
</comment>
<protein>
    <submittedName>
        <fullName evidence="6">Transcriptional regulator KdgR</fullName>
    </submittedName>
</protein>
<evidence type="ECO:0000313" key="6">
    <source>
        <dbReference type="EMBL" id="OAA83601.1"/>
    </source>
</evidence>
<dbReference type="InterPro" id="IPR005471">
    <property type="entry name" value="Tscrpt_reg_IclR_N"/>
</dbReference>
<dbReference type="GO" id="GO:0003700">
    <property type="term" value="F:DNA-binding transcription factor activity"/>
    <property type="evidence" value="ECO:0007669"/>
    <property type="project" value="TreeGrafter"/>
</dbReference>
<name>A0A168LRK2_9CLOT</name>
<evidence type="ECO:0000256" key="2">
    <source>
        <dbReference type="ARBA" id="ARBA00023125"/>
    </source>
</evidence>
<gene>
    <name evidence="6" type="primary">kdgR_4</name>
    <name evidence="6" type="ORF">WY13_03388</name>
</gene>
<feature type="domain" description="IclR-ED" evidence="5">
    <location>
        <begin position="69"/>
        <end position="252"/>
    </location>
</feature>
<dbReference type="GO" id="GO:0045892">
    <property type="term" value="P:negative regulation of DNA-templated transcription"/>
    <property type="evidence" value="ECO:0007669"/>
    <property type="project" value="TreeGrafter"/>
</dbReference>
<dbReference type="Gene3D" id="3.30.450.40">
    <property type="match status" value="1"/>
</dbReference>
<accession>A0A168LRK2</accession>
<sequence length="254" mass="28820">MDNDKYLLSSVYNTLEVLDLLSKYEEIGLAEISKELGMGKASVFRMLYTLEKKEFVYKTSDAKYKLGIKFAHYGSIVLERQNKFSIAKPFLQKLRDKYNETTHLAILDENYNIIFMNKESSNSTIQMTSKIGAKLPAYCTGTGKVLLANILDEKLEKKVQEFKFEKRTECTITDPNEFIEELRKIRIQGYGEDIEECEIGLVCYAAPIKDINGKTVAAISISGPTARMKQSKEILICSIKEVAEELSKAIGYNV</sequence>
<reference evidence="6 7" key="1">
    <citation type="journal article" date="2015" name="Biotechnol. Bioeng.">
        <title>Genome sequence and phenotypic characterization of Caulobacter segnis.</title>
        <authorList>
            <person name="Patel S."/>
            <person name="Fletcher B."/>
            <person name="Scott D.C."/>
            <person name="Ely B."/>
        </authorList>
    </citation>
    <scope>NUCLEOTIDE SEQUENCE [LARGE SCALE GENOMIC DNA]</scope>
    <source>
        <strain evidence="6 7">ERI-2</strain>
    </source>
</reference>
<dbReference type="PANTHER" id="PTHR30136:SF35">
    <property type="entry name" value="HTH-TYPE TRANSCRIPTIONAL REGULATOR RV1719"/>
    <property type="match status" value="1"/>
</dbReference>
<evidence type="ECO:0000313" key="7">
    <source>
        <dbReference type="Proteomes" id="UP000077407"/>
    </source>
</evidence>
<dbReference type="EMBL" id="LITT01000058">
    <property type="protein sequence ID" value="OAA83601.1"/>
    <property type="molecule type" value="Genomic_DNA"/>
</dbReference>
<dbReference type="Pfam" id="PF09339">
    <property type="entry name" value="HTH_IclR"/>
    <property type="match status" value="1"/>
</dbReference>
<keyword evidence="3" id="KW-0804">Transcription</keyword>
<proteinExistence type="predicted"/>
<keyword evidence="2" id="KW-0238">DNA-binding</keyword>
<dbReference type="OrthoDB" id="9791752at2"/>
<organism evidence="6 7">
    <name type="scientific">Clostridium ljungdahlii</name>
    <dbReference type="NCBI Taxonomy" id="1538"/>
    <lineage>
        <taxon>Bacteria</taxon>
        <taxon>Bacillati</taxon>
        <taxon>Bacillota</taxon>
        <taxon>Clostridia</taxon>
        <taxon>Eubacteriales</taxon>
        <taxon>Clostridiaceae</taxon>
        <taxon>Clostridium</taxon>
    </lineage>
</organism>
<dbReference type="RefSeq" id="WP_063556671.1">
    <property type="nucleotide sequence ID" value="NZ_LITT01000058.1"/>
</dbReference>
<dbReference type="Gene3D" id="1.10.10.10">
    <property type="entry name" value="Winged helix-like DNA-binding domain superfamily/Winged helix DNA-binding domain"/>
    <property type="match status" value="1"/>
</dbReference>
<dbReference type="InterPro" id="IPR029016">
    <property type="entry name" value="GAF-like_dom_sf"/>
</dbReference>
<dbReference type="PROSITE" id="PS51078">
    <property type="entry name" value="ICLR_ED"/>
    <property type="match status" value="1"/>
</dbReference>
<dbReference type="InterPro" id="IPR014757">
    <property type="entry name" value="Tscrpt_reg_IclR_C"/>
</dbReference>
<evidence type="ECO:0000259" key="4">
    <source>
        <dbReference type="PROSITE" id="PS51077"/>
    </source>
</evidence>
<dbReference type="InterPro" id="IPR036390">
    <property type="entry name" value="WH_DNA-bd_sf"/>
</dbReference>
<keyword evidence="1" id="KW-0805">Transcription regulation</keyword>